<sequence length="93" mass="10131">MILRNSQVCLGSKCCRPGGGVVPAAEQGELDALTWLGRGDGDLSDWRELRAQAAQAHNQRTASYPIGTPMPADYLEEAMTQFGKSFEEFGEQL</sequence>
<accession>A0ABS4A4R2</accession>
<evidence type="ECO:0000313" key="2">
    <source>
        <dbReference type="Proteomes" id="UP000669317"/>
    </source>
</evidence>
<organism evidence="1 2">
    <name type="scientific">Bradyrhizobium vignae</name>
    <dbReference type="NCBI Taxonomy" id="1549949"/>
    <lineage>
        <taxon>Bacteria</taxon>
        <taxon>Pseudomonadati</taxon>
        <taxon>Pseudomonadota</taxon>
        <taxon>Alphaproteobacteria</taxon>
        <taxon>Hyphomicrobiales</taxon>
        <taxon>Nitrobacteraceae</taxon>
        <taxon>Bradyrhizobium</taxon>
    </lineage>
</organism>
<gene>
    <name evidence="1" type="ORF">JWS04_30925</name>
</gene>
<keyword evidence="2" id="KW-1185">Reference proteome</keyword>
<comment type="caution">
    <text evidence="1">The sequence shown here is derived from an EMBL/GenBank/DDBJ whole genome shotgun (WGS) entry which is preliminary data.</text>
</comment>
<dbReference type="Proteomes" id="UP000669317">
    <property type="component" value="Unassembled WGS sequence"/>
</dbReference>
<proteinExistence type="predicted"/>
<dbReference type="Pfam" id="PF12616">
    <property type="entry name" value="DUF3775"/>
    <property type="match status" value="1"/>
</dbReference>
<dbReference type="EMBL" id="JAGIKT010000082">
    <property type="protein sequence ID" value="MBP0115400.1"/>
    <property type="molecule type" value="Genomic_DNA"/>
</dbReference>
<protein>
    <submittedName>
        <fullName evidence="1">DUF3775 domain-containing protein</fullName>
    </submittedName>
</protein>
<evidence type="ECO:0000313" key="1">
    <source>
        <dbReference type="EMBL" id="MBP0115400.1"/>
    </source>
</evidence>
<dbReference type="InterPro" id="IPR022254">
    <property type="entry name" value="DUF3775"/>
</dbReference>
<reference evidence="1 2" key="1">
    <citation type="submission" date="2021-03" db="EMBL/GenBank/DDBJ databases">
        <title>Genome Sequence of Bradyrhizobium vignae strain ISRA400.</title>
        <authorList>
            <person name="Tisa L.S."/>
            <person name="Svistoonoff S."/>
            <person name="Hocher V."/>
            <person name="Fall S."/>
            <person name="Zaiya A."/>
            <person name="Naing D."/>
            <person name="Niang N."/>
            <person name="Diouf A."/>
            <person name="Dasylva M.C."/>
            <person name="Toure O."/>
            <person name="Gueye M."/>
            <person name="Gully D."/>
            <person name="Tisseyre P."/>
            <person name="Simpson S."/>
            <person name="Morris K."/>
            <person name="Thomas W.K."/>
        </authorList>
    </citation>
    <scope>NUCLEOTIDE SEQUENCE [LARGE SCALE GENOMIC DNA]</scope>
    <source>
        <strain evidence="1 2">ISRA400</strain>
    </source>
</reference>
<name>A0ABS4A4R2_9BRAD</name>